<evidence type="ECO:0000313" key="7">
    <source>
        <dbReference type="Proteomes" id="UP000077271"/>
    </source>
</evidence>
<name>A0A177KJI8_9BACI</name>
<dbReference type="RefSeq" id="WP_018395638.1">
    <property type="nucleotide sequence ID" value="NZ_LQWZ01000036.1"/>
</dbReference>
<accession>A0A177KJI8</accession>
<evidence type="ECO:0000256" key="2">
    <source>
        <dbReference type="ARBA" id="ARBA00023125"/>
    </source>
</evidence>
<feature type="domain" description="HTH tetR-type" evidence="5">
    <location>
        <begin position="6"/>
        <end position="66"/>
    </location>
</feature>
<keyword evidence="1" id="KW-0805">Transcription regulation</keyword>
<sequence length="189" mass="21554">MGRKRAFTEEELLDKAEMLIIQHGYSGFHLKLLASHLPGARSTIYQYYANKEEIAAACMKRAMVRALIKAGYVDETDPIEALKQLLRVYMEEADLHYFLGDARKIDVSQSKKAEQNVGEVLAMLKHLRGQLDLLFDRAQKQGTIRSDLPISVMAGLFFQLINTPNTLQLPPHEWADYLFTLWYEGSGAY</sequence>
<dbReference type="PANTHER" id="PTHR30055">
    <property type="entry name" value="HTH-TYPE TRANSCRIPTIONAL REGULATOR RUTR"/>
    <property type="match status" value="1"/>
</dbReference>
<reference evidence="6 7" key="1">
    <citation type="submission" date="2016-01" db="EMBL/GenBank/DDBJ databases">
        <title>Investigation of taxonomic status of Bacillus aminovorans.</title>
        <authorList>
            <person name="Verma A."/>
            <person name="Pal Y."/>
            <person name="Krishnamurthi S."/>
        </authorList>
    </citation>
    <scope>NUCLEOTIDE SEQUENCE [LARGE SCALE GENOMIC DNA]</scope>
    <source>
        <strain evidence="6 7">DSM 4337</strain>
    </source>
</reference>
<proteinExistence type="predicted"/>
<dbReference type="SUPFAM" id="SSF46689">
    <property type="entry name" value="Homeodomain-like"/>
    <property type="match status" value="1"/>
</dbReference>
<dbReference type="AlphaFoldDB" id="A0A177KJI8"/>
<dbReference type="SUPFAM" id="SSF48498">
    <property type="entry name" value="Tetracyclin repressor-like, C-terminal domain"/>
    <property type="match status" value="1"/>
</dbReference>
<dbReference type="Gene3D" id="1.10.357.10">
    <property type="entry name" value="Tetracycline Repressor, domain 2"/>
    <property type="match status" value="1"/>
</dbReference>
<evidence type="ECO:0000256" key="1">
    <source>
        <dbReference type="ARBA" id="ARBA00023015"/>
    </source>
</evidence>
<evidence type="ECO:0000256" key="3">
    <source>
        <dbReference type="ARBA" id="ARBA00023163"/>
    </source>
</evidence>
<dbReference type="EMBL" id="LQWZ01000036">
    <property type="protein sequence ID" value="OAH53146.1"/>
    <property type="molecule type" value="Genomic_DNA"/>
</dbReference>
<evidence type="ECO:0000256" key="4">
    <source>
        <dbReference type="PROSITE-ProRule" id="PRU00335"/>
    </source>
</evidence>
<keyword evidence="2 4" id="KW-0238">DNA-binding</keyword>
<organism evidence="6 7">
    <name type="scientific">Domibacillus aminovorans</name>
    <dbReference type="NCBI Taxonomy" id="29332"/>
    <lineage>
        <taxon>Bacteria</taxon>
        <taxon>Bacillati</taxon>
        <taxon>Bacillota</taxon>
        <taxon>Bacilli</taxon>
        <taxon>Bacillales</taxon>
        <taxon>Bacillaceae</taxon>
        <taxon>Domibacillus</taxon>
    </lineage>
</organism>
<dbReference type="InterPro" id="IPR050109">
    <property type="entry name" value="HTH-type_TetR-like_transc_reg"/>
</dbReference>
<evidence type="ECO:0000259" key="5">
    <source>
        <dbReference type="PROSITE" id="PS50977"/>
    </source>
</evidence>
<dbReference type="PANTHER" id="PTHR30055:SF234">
    <property type="entry name" value="HTH-TYPE TRANSCRIPTIONAL REGULATOR BETI"/>
    <property type="match status" value="1"/>
</dbReference>
<dbReference type="PROSITE" id="PS50977">
    <property type="entry name" value="HTH_TETR_2"/>
    <property type="match status" value="1"/>
</dbReference>
<dbReference type="InterPro" id="IPR001647">
    <property type="entry name" value="HTH_TetR"/>
</dbReference>
<keyword evidence="3" id="KW-0804">Transcription</keyword>
<dbReference type="OrthoDB" id="153047at2"/>
<dbReference type="Pfam" id="PF00440">
    <property type="entry name" value="TetR_N"/>
    <property type="match status" value="1"/>
</dbReference>
<gene>
    <name evidence="6" type="ORF">AWH48_12380</name>
</gene>
<comment type="caution">
    <text evidence="6">The sequence shown here is derived from an EMBL/GenBank/DDBJ whole genome shotgun (WGS) entry which is preliminary data.</text>
</comment>
<dbReference type="GO" id="GO:0000976">
    <property type="term" value="F:transcription cis-regulatory region binding"/>
    <property type="evidence" value="ECO:0007669"/>
    <property type="project" value="TreeGrafter"/>
</dbReference>
<evidence type="ECO:0000313" key="6">
    <source>
        <dbReference type="EMBL" id="OAH53146.1"/>
    </source>
</evidence>
<dbReference type="InterPro" id="IPR036271">
    <property type="entry name" value="Tet_transcr_reg_TetR-rel_C_sf"/>
</dbReference>
<protein>
    <submittedName>
        <fullName evidence="6">TetR family transcriptional regulator</fullName>
    </submittedName>
</protein>
<dbReference type="InterPro" id="IPR009057">
    <property type="entry name" value="Homeodomain-like_sf"/>
</dbReference>
<dbReference type="GO" id="GO:0003700">
    <property type="term" value="F:DNA-binding transcription factor activity"/>
    <property type="evidence" value="ECO:0007669"/>
    <property type="project" value="TreeGrafter"/>
</dbReference>
<dbReference type="Proteomes" id="UP000077271">
    <property type="component" value="Unassembled WGS sequence"/>
</dbReference>
<feature type="DNA-binding region" description="H-T-H motif" evidence="4">
    <location>
        <begin position="29"/>
        <end position="48"/>
    </location>
</feature>